<sequence>MSGEFLTNHLDIAVEFHPTPLRIDFICSFDGWQKHPLFYDLERRRWVICFDNFPTGTYQCKFCIDDQFWVCLDNLKKTTDKDGNVNNVITV</sequence>
<dbReference type="InterPro" id="IPR032640">
    <property type="entry name" value="AMPK1_CBM"/>
</dbReference>
<dbReference type="InterPro" id="IPR013783">
    <property type="entry name" value="Ig-like_fold"/>
</dbReference>
<organism evidence="2 3">
    <name type="scientific">Streblomastix strix</name>
    <dbReference type="NCBI Taxonomy" id="222440"/>
    <lineage>
        <taxon>Eukaryota</taxon>
        <taxon>Metamonada</taxon>
        <taxon>Preaxostyla</taxon>
        <taxon>Oxymonadida</taxon>
        <taxon>Streblomastigidae</taxon>
        <taxon>Streblomastix</taxon>
    </lineage>
</organism>
<reference evidence="2 3" key="1">
    <citation type="submission" date="2019-03" db="EMBL/GenBank/DDBJ databases">
        <title>Single cell metagenomics reveals metabolic interactions within the superorganism composed of flagellate Streblomastix strix and complex community of Bacteroidetes bacteria on its surface.</title>
        <authorList>
            <person name="Treitli S.C."/>
            <person name="Kolisko M."/>
            <person name="Husnik F."/>
            <person name="Keeling P."/>
            <person name="Hampl V."/>
        </authorList>
    </citation>
    <scope>NUCLEOTIDE SEQUENCE [LARGE SCALE GENOMIC DNA]</scope>
    <source>
        <strain evidence="2">ST1C</strain>
    </source>
</reference>
<accession>A0A5J4X723</accession>
<name>A0A5J4X723_9EUKA</name>
<feature type="domain" description="AMP-activated protein kinase glycogen-binding" evidence="1">
    <location>
        <begin position="28"/>
        <end position="91"/>
    </location>
</feature>
<dbReference type="CDD" id="cd02859">
    <property type="entry name" value="E_set_AMPKbeta_like_N"/>
    <property type="match status" value="1"/>
</dbReference>
<protein>
    <recommendedName>
        <fullName evidence="1">AMP-activated protein kinase glycogen-binding domain-containing protein</fullName>
    </recommendedName>
</protein>
<dbReference type="AlphaFoldDB" id="A0A5J4X723"/>
<dbReference type="EMBL" id="SNRW01000254">
    <property type="protein sequence ID" value="KAA6402319.1"/>
    <property type="molecule type" value="Genomic_DNA"/>
</dbReference>
<dbReference type="OrthoDB" id="273181at2759"/>
<dbReference type="Pfam" id="PF16561">
    <property type="entry name" value="AMPK1_CBM"/>
    <property type="match status" value="1"/>
</dbReference>
<proteinExistence type="predicted"/>
<evidence type="ECO:0000313" key="2">
    <source>
        <dbReference type="EMBL" id="KAA6402319.1"/>
    </source>
</evidence>
<dbReference type="Proteomes" id="UP000324800">
    <property type="component" value="Unassembled WGS sequence"/>
</dbReference>
<dbReference type="Gene3D" id="2.60.40.10">
    <property type="entry name" value="Immunoglobulins"/>
    <property type="match status" value="1"/>
</dbReference>
<evidence type="ECO:0000313" key="3">
    <source>
        <dbReference type="Proteomes" id="UP000324800"/>
    </source>
</evidence>
<dbReference type="SUPFAM" id="SSF81296">
    <property type="entry name" value="E set domains"/>
    <property type="match status" value="1"/>
</dbReference>
<evidence type="ECO:0000259" key="1">
    <source>
        <dbReference type="Pfam" id="PF16561"/>
    </source>
</evidence>
<dbReference type="InterPro" id="IPR014756">
    <property type="entry name" value="Ig_E-set"/>
</dbReference>
<comment type="caution">
    <text evidence="2">The sequence shown here is derived from an EMBL/GenBank/DDBJ whole genome shotgun (WGS) entry which is preliminary data.</text>
</comment>
<gene>
    <name evidence="2" type="ORF">EZS28_002151</name>
</gene>